<feature type="signal peptide" evidence="1">
    <location>
        <begin position="1"/>
        <end position="30"/>
    </location>
</feature>
<keyword evidence="3" id="KW-1185">Reference proteome</keyword>
<name>A0A0D0CD26_9AGAR</name>
<reference evidence="2 3" key="1">
    <citation type="submission" date="2014-04" db="EMBL/GenBank/DDBJ databases">
        <title>Evolutionary Origins and Diversification of the Mycorrhizal Mutualists.</title>
        <authorList>
            <consortium name="DOE Joint Genome Institute"/>
            <consortium name="Mycorrhizal Genomics Consortium"/>
            <person name="Kohler A."/>
            <person name="Kuo A."/>
            <person name="Nagy L.G."/>
            <person name="Floudas D."/>
            <person name="Copeland A."/>
            <person name="Barry K.W."/>
            <person name="Cichocki N."/>
            <person name="Veneault-Fourrey C."/>
            <person name="LaButti K."/>
            <person name="Lindquist E.A."/>
            <person name="Lipzen A."/>
            <person name="Lundell T."/>
            <person name="Morin E."/>
            <person name="Murat C."/>
            <person name="Riley R."/>
            <person name="Ohm R."/>
            <person name="Sun H."/>
            <person name="Tunlid A."/>
            <person name="Henrissat B."/>
            <person name="Grigoriev I.V."/>
            <person name="Hibbett D.S."/>
            <person name="Martin F."/>
        </authorList>
    </citation>
    <scope>NUCLEOTIDE SEQUENCE [LARGE SCALE GENOMIC DNA]</scope>
    <source>
        <strain evidence="2 3">FD-317 M1</strain>
    </source>
</reference>
<gene>
    <name evidence="2" type="ORF">GYMLUDRAFT_999432</name>
</gene>
<protein>
    <submittedName>
        <fullName evidence="2">Uncharacterized protein</fullName>
    </submittedName>
</protein>
<sequence length="104" mass="11459">MIASLDLALTLPFPVLLSLSALNLAKMGTAQDVQRESFAESYSVAQAPATTSSAHSLGQYSRFGKIFVFIADGIPCSKIRIYTRRDVSFYLEYDPSLEYQSDPV</sequence>
<evidence type="ECO:0000313" key="3">
    <source>
        <dbReference type="Proteomes" id="UP000053593"/>
    </source>
</evidence>
<dbReference type="HOGENOM" id="CLU_2250456_0_0_1"/>
<dbReference type="Proteomes" id="UP000053593">
    <property type="component" value="Unassembled WGS sequence"/>
</dbReference>
<dbReference type="EMBL" id="KN834775">
    <property type="protein sequence ID" value="KIK60404.1"/>
    <property type="molecule type" value="Genomic_DNA"/>
</dbReference>
<proteinExistence type="predicted"/>
<feature type="chain" id="PRO_5002220210" evidence="1">
    <location>
        <begin position="31"/>
        <end position="104"/>
    </location>
</feature>
<evidence type="ECO:0000256" key="1">
    <source>
        <dbReference type="SAM" id="SignalP"/>
    </source>
</evidence>
<dbReference type="AlphaFoldDB" id="A0A0D0CD26"/>
<organism evidence="2 3">
    <name type="scientific">Collybiopsis luxurians FD-317 M1</name>
    <dbReference type="NCBI Taxonomy" id="944289"/>
    <lineage>
        <taxon>Eukaryota</taxon>
        <taxon>Fungi</taxon>
        <taxon>Dikarya</taxon>
        <taxon>Basidiomycota</taxon>
        <taxon>Agaricomycotina</taxon>
        <taxon>Agaricomycetes</taxon>
        <taxon>Agaricomycetidae</taxon>
        <taxon>Agaricales</taxon>
        <taxon>Marasmiineae</taxon>
        <taxon>Omphalotaceae</taxon>
        <taxon>Collybiopsis</taxon>
        <taxon>Collybiopsis luxurians</taxon>
    </lineage>
</organism>
<accession>A0A0D0CD26</accession>
<keyword evidence="1" id="KW-0732">Signal</keyword>
<evidence type="ECO:0000313" key="2">
    <source>
        <dbReference type="EMBL" id="KIK60404.1"/>
    </source>
</evidence>